<accession>A0A3R9MMT1</accession>
<dbReference type="PANTHER" id="PTHR30055">
    <property type="entry name" value="HTH-TYPE TRANSCRIPTIONAL REGULATOR RUTR"/>
    <property type="match status" value="1"/>
</dbReference>
<dbReference type="InterPro" id="IPR025996">
    <property type="entry name" value="MT1864/Rv1816-like_C"/>
</dbReference>
<dbReference type="PROSITE" id="PS50977">
    <property type="entry name" value="HTH_TETR_2"/>
    <property type="match status" value="1"/>
</dbReference>
<keyword evidence="1" id="KW-0805">Transcription regulation</keyword>
<protein>
    <submittedName>
        <fullName evidence="6">TetR/AcrR family transcriptional regulator</fullName>
    </submittedName>
</protein>
<keyword evidence="7" id="KW-1185">Reference proteome</keyword>
<reference evidence="6 7" key="1">
    <citation type="submission" date="2018-12" db="EMBL/GenBank/DDBJ databases">
        <authorList>
            <person name="Feng G."/>
            <person name="Zhu H."/>
        </authorList>
    </citation>
    <scope>NUCLEOTIDE SEQUENCE [LARGE SCALE GENOMIC DNA]</scope>
    <source>
        <strain evidence="6 7">LMG 26000</strain>
    </source>
</reference>
<evidence type="ECO:0000256" key="2">
    <source>
        <dbReference type="ARBA" id="ARBA00023125"/>
    </source>
</evidence>
<evidence type="ECO:0000256" key="1">
    <source>
        <dbReference type="ARBA" id="ARBA00023015"/>
    </source>
</evidence>
<feature type="domain" description="HTH tetR-type" evidence="5">
    <location>
        <begin position="12"/>
        <end position="72"/>
    </location>
</feature>
<dbReference type="Pfam" id="PF00440">
    <property type="entry name" value="TetR_N"/>
    <property type="match status" value="1"/>
</dbReference>
<dbReference type="PRINTS" id="PR00455">
    <property type="entry name" value="HTHTETR"/>
</dbReference>
<dbReference type="InterPro" id="IPR009057">
    <property type="entry name" value="Homeodomain-like_sf"/>
</dbReference>
<evidence type="ECO:0000313" key="6">
    <source>
        <dbReference type="EMBL" id="RSK44142.1"/>
    </source>
</evidence>
<sequence length="207" mass="23175">MGIADRKLREKTERRQAILEAALHLFTEQGFEKVSMRNIADAIEYSPATIYLYFKDKNELLLDLQTQGFGQLAQELKVLEAIEHPAEQLRAVGEQLLGFAFRHPELFELMFIMNGPMVAAQACAGANAWPGGGSAFAQVVSIVQRGIDTGVFRPQKADSAALMIWANVHGLAALHLRQRLVVMPEERREAAMHEALNLFHELIRRAL</sequence>
<evidence type="ECO:0000313" key="7">
    <source>
        <dbReference type="Proteomes" id="UP000270291"/>
    </source>
</evidence>
<dbReference type="EMBL" id="RWIU01000002">
    <property type="protein sequence ID" value="RSK44142.1"/>
    <property type="molecule type" value="Genomic_DNA"/>
</dbReference>
<keyword evidence="2 4" id="KW-0238">DNA-binding</keyword>
<gene>
    <name evidence="6" type="ORF">EI293_06265</name>
</gene>
<dbReference type="FunFam" id="1.10.10.60:FF:000141">
    <property type="entry name" value="TetR family transcriptional regulator"/>
    <property type="match status" value="1"/>
</dbReference>
<dbReference type="Gene3D" id="1.10.357.10">
    <property type="entry name" value="Tetracycline Repressor, domain 2"/>
    <property type="match status" value="1"/>
</dbReference>
<dbReference type="Pfam" id="PF13305">
    <property type="entry name" value="TetR_C_33"/>
    <property type="match status" value="1"/>
</dbReference>
<evidence type="ECO:0000256" key="3">
    <source>
        <dbReference type="ARBA" id="ARBA00023163"/>
    </source>
</evidence>
<organism evidence="6 7">
    <name type="scientific">Hymenobacter perfusus</name>
    <dbReference type="NCBI Taxonomy" id="1236770"/>
    <lineage>
        <taxon>Bacteria</taxon>
        <taxon>Pseudomonadati</taxon>
        <taxon>Bacteroidota</taxon>
        <taxon>Cytophagia</taxon>
        <taxon>Cytophagales</taxon>
        <taxon>Hymenobacteraceae</taxon>
        <taxon>Hymenobacter</taxon>
    </lineage>
</organism>
<dbReference type="OrthoDB" id="594604at2"/>
<evidence type="ECO:0000259" key="5">
    <source>
        <dbReference type="PROSITE" id="PS50977"/>
    </source>
</evidence>
<dbReference type="Proteomes" id="UP000270291">
    <property type="component" value="Unassembled WGS sequence"/>
</dbReference>
<feature type="DNA-binding region" description="H-T-H motif" evidence="4">
    <location>
        <begin position="35"/>
        <end position="54"/>
    </location>
</feature>
<dbReference type="SUPFAM" id="SSF48498">
    <property type="entry name" value="Tetracyclin repressor-like, C-terminal domain"/>
    <property type="match status" value="1"/>
</dbReference>
<dbReference type="AlphaFoldDB" id="A0A3R9MMT1"/>
<dbReference type="InterPro" id="IPR050109">
    <property type="entry name" value="HTH-type_TetR-like_transc_reg"/>
</dbReference>
<dbReference type="InterPro" id="IPR001647">
    <property type="entry name" value="HTH_TetR"/>
</dbReference>
<dbReference type="SUPFAM" id="SSF46689">
    <property type="entry name" value="Homeodomain-like"/>
    <property type="match status" value="1"/>
</dbReference>
<dbReference type="GO" id="GO:0003700">
    <property type="term" value="F:DNA-binding transcription factor activity"/>
    <property type="evidence" value="ECO:0007669"/>
    <property type="project" value="TreeGrafter"/>
</dbReference>
<dbReference type="PANTHER" id="PTHR30055:SF212">
    <property type="entry name" value="TETR-FAMILY FAMILY TRANSCRIPTIONAL REGULATOR"/>
    <property type="match status" value="1"/>
</dbReference>
<dbReference type="InterPro" id="IPR036271">
    <property type="entry name" value="Tet_transcr_reg_TetR-rel_C_sf"/>
</dbReference>
<name>A0A3R9MMT1_9BACT</name>
<keyword evidence="3" id="KW-0804">Transcription</keyword>
<dbReference type="GO" id="GO:0000976">
    <property type="term" value="F:transcription cis-regulatory region binding"/>
    <property type="evidence" value="ECO:0007669"/>
    <property type="project" value="TreeGrafter"/>
</dbReference>
<comment type="caution">
    <text evidence="6">The sequence shown here is derived from an EMBL/GenBank/DDBJ whole genome shotgun (WGS) entry which is preliminary data.</text>
</comment>
<evidence type="ECO:0000256" key="4">
    <source>
        <dbReference type="PROSITE-ProRule" id="PRU00335"/>
    </source>
</evidence>
<proteinExistence type="predicted"/>